<dbReference type="PANTHER" id="PTHR47504">
    <property type="entry name" value="RIGHT ORIGIN-BINDING PROTEIN"/>
    <property type="match status" value="1"/>
</dbReference>
<dbReference type="InterPro" id="IPR018060">
    <property type="entry name" value="HTH_AraC"/>
</dbReference>
<dbReference type="PROSITE" id="PS01124">
    <property type="entry name" value="HTH_ARAC_FAMILY_2"/>
    <property type="match status" value="1"/>
</dbReference>
<dbReference type="Pfam" id="PF12833">
    <property type="entry name" value="HTH_18"/>
    <property type="match status" value="1"/>
</dbReference>
<dbReference type="AlphaFoldDB" id="A0A401UMU6"/>
<dbReference type="SUPFAM" id="SSF81301">
    <property type="entry name" value="Nucleotidyltransferase"/>
    <property type="match status" value="1"/>
</dbReference>
<reference evidence="5 6" key="1">
    <citation type="submission" date="2018-11" db="EMBL/GenBank/DDBJ databases">
        <title>Genome sequencing and assembly of Clostridium tagluense strain A121.</title>
        <authorList>
            <person name="Murakami T."/>
            <person name="Segawa T."/>
            <person name="Shcherbakova V.A."/>
            <person name="Mori H."/>
            <person name="Yoshimura Y."/>
        </authorList>
    </citation>
    <scope>NUCLEOTIDE SEQUENCE [LARGE SCALE GENOMIC DNA]</scope>
    <source>
        <strain evidence="5 6">A121</strain>
    </source>
</reference>
<dbReference type="SUPFAM" id="SSF46689">
    <property type="entry name" value="Homeodomain-like"/>
    <property type="match status" value="2"/>
</dbReference>
<dbReference type="InterPro" id="IPR043519">
    <property type="entry name" value="NT_sf"/>
</dbReference>
<keyword evidence="2" id="KW-0238">DNA-binding</keyword>
<dbReference type="OrthoDB" id="2539715at2"/>
<evidence type="ECO:0000313" key="5">
    <source>
        <dbReference type="EMBL" id="GCD10855.1"/>
    </source>
</evidence>
<gene>
    <name evidence="5" type="ORF">Ctaglu_24780</name>
</gene>
<dbReference type="InterPro" id="IPR050959">
    <property type="entry name" value="MarA-like"/>
</dbReference>
<name>A0A401UMU6_9CLOT</name>
<comment type="caution">
    <text evidence="5">The sequence shown here is derived from an EMBL/GenBank/DDBJ whole genome shotgun (WGS) entry which is preliminary data.</text>
</comment>
<evidence type="ECO:0000256" key="2">
    <source>
        <dbReference type="ARBA" id="ARBA00023125"/>
    </source>
</evidence>
<dbReference type="GO" id="GO:0003700">
    <property type="term" value="F:DNA-binding transcription factor activity"/>
    <property type="evidence" value="ECO:0007669"/>
    <property type="project" value="InterPro"/>
</dbReference>
<dbReference type="InterPro" id="IPR020449">
    <property type="entry name" value="Tscrpt_reg_AraC-type_HTH"/>
</dbReference>
<accession>A0A401UMU6</accession>
<proteinExistence type="predicted"/>
<evidence type="ECO:0000256" key="3">
    <source>
        <dbReference type="ARBA" id="ARBA00023163"/>
    </source>
</evidence>
<dbReference type="PRINTS" id="PR00032">
    <property type="entry name" value="HTHARAC"/>
</dbReference>
<keyword evidence="6" id="KW-1185">Reference proteome</keyword>
<keyword evidence="3" id="KW-0804">Transcription</keyword>
<dbReference type="Gene3D" id="1.10.10.60">
    <property type="entry name" value="Homeodomain-like"/>
    <property type="match status" value="2"/>
</dbReference>
<keyword evidence="1" id="KW-0805">Transcription regulation</keyword>
<evidence type="ECO:0000256" key="1">
    <source>
        <dbReference type="ARBA" id="ARBA00023015"/>
    </source>
</evidence>
<sequence>MSDYFNELQKTLDYIEENIKEDITLEQLSALCFYSTHHYHRVFQSVIGIPVADYIKKRKLSVAAGEIIGTDKKIIDIALDFGFNCHETFSRAFKRIFDITPNDYRKLNTHAIPTDFWKVSFASSNLQKRYMQAVETLCERLKMDSNVIAVILEGSLSYDQVWEKSDIDMEIIVNDNSKPTPWICLIEDDIYINGNVKTRSEFRQSVARIRRGSGAHSYFSLGTMVYCKDESVREIFESVNADDEIGERDRSYALMERTEWVLWRLYKAEKWLKVKSDVRYSYLWITEVLTYIAAIEVLLNNSIPSREVILQALKYNSPIIEKLYVGLMDEKKNSINISQSIDMIYEYLRQRMDIICKPILDYFNKANEMKPLSTIAQDFNNTIESHIICEICEWLCEEGVLLKDISQTYLTNKSSSIVYEPAYFKVDSDMDVLI</sequence>
<dbReference type="GO" id="GO:0043565">
    <property type="term" value="F:sequence-specific DNA binding"/>
    <property type="evidence" value="ECO:0007669"/>
    <property type="project" value="InterPro"/>
</dbReference>
<protein>
    <recommendedName>
        <fullName evidence="4">HTH araC/xylS-type domain-containing protein</fullName>
    </recommendedName>
</protein>
<dbReference type="Gene3D" id="3.30.460.10">
    <property type="entry name" value="Beta Polymerase, domain 2"/>
    <property type="match status" value="1"/>
</dbReference>
<evidence type="ECO:0000313" key="6">
    <source>
        <dbReference type="Proteomes" id="UP000287872"/>
    </source>
</evidence>
<dbReference type="PANTHER" id="PTHR47504:SF5">
    <property type="entry name" value="RIGHT ORIGIN-BINDING PROTEIN"/>
    <property type="match status" value="1"/>
</dbReference>
<dbReference type="InterPro" id="IPR018062">
    <property type="entry name" value="HTH_AraC-typ_CS"/>
</dbReference>
<dbReference type="EMBL" id="BHYK01000012">
    <property type="protein sequence ID" value="GCD10855.1"/>
    <property type="molecule type" value="Genomic_DNA"/>
</dbReference>
<feature type="domain" description="HTH araC/xylS-type" evidence="4">
    <location>
        <begin position="9"/>
        <end position="107"/>
    </location>
</feature>
<dbReference type="InterPro" id="IPR009057">
    <property type="entry name" value="Homeodomain-like_sf"/>
</dbReference>
<dbReference type="Proteomes" id="UP000287872">
    <property type="component" value="Unassembled WGS sequence"/>
</dbReference>
<dbReference type="SMART" id="SM00342">
    <property type="entry name" value="HTH_ARAC"/>
    <property type="match status" value="1"/>
</dbReference>
<evidence type="ECO:0000259" key="4">
    <source>
        <dbReference type="PROSITE" id="PS01124"/>
    </source>
</evidence>
<organism evidence="5 6">
    <name type="scientific">Clostridium tagluense</name>
    <dbReference type="NCBI Taxonomy" id="360422"/>
    <lineage>
        <taxon>Bacteria</taxon>
        <taxon>Bacillati</taxon>
        <taxon>Bacillota</taxon>
        <taxon>Clostridia</taxon>
        <taxon>Eubacteriales</taxon>
        <taxon>Clostridiaceae</taxon>
        <taxon>Clostridium</taxon>
    </lineage>
</organism>
<dbReference type="PROSITE" id="PS00041">
    <property type="entry name" value="HTH_ARAC_FAMILY_1"/>
    <property type="match status" value="1"/>
</dbReference>
<dbReference type="RefSeq" id="WP_125002122.1">
    <property type="nucleotide sequence ID" value="NZ_BHYK01000012.1"/>
</dbReference>